<dbReference type="CDD" id="cd15489">
    <property type="entry name" value="PHD_SF"/>
    <property type="match status" value="1"/>
</dbReference>
<dbReference type="InterPro" id="IPR008271">
    <property type="entry name" value="Ser/Thr_kinase_AS"/>
</dbReference>
<dbReference type="PROSITE" id="PS50011">
    <property type="entry name" value="PROTEIN_KINASE_DOM"/>
    <property type="match status" value="1"/>
</dbReference>
<dbReference type="InterPro" id="IPR013083">
    <property type="entry name" value="Znf_RING/FYVE/PHD"/>
</dbReference>
<evidence type="ECO:0000256" key="8">
    <source>
        <dbReference type="ARBA" id="ARBA00022840"/>
    </source>
</evidence>
<keyword evidence="9" id="KW-0460">Magnesium</keyword>
<keyword evidence="7" id="KW-0862">Zinc</keyword>
<dbReference type="PANTHER" id="PTHR11042:SF155">
    <property type="entry name" value="PROTEIN KINASE DOMAIN-CONTAINING PROTEIN"/>
    <property type="match status" value="1"/>
</dbReference>
<keyword evidence="10" id="KW-0829">Tyrosine-protein kinase</keyword>
<evidence type="ECO:0000313" key="15">
    <source>
        <dbReference type="EMBL" id="VDD53610.1"/>
    </source>
</evidence>
<keyword evidence="6" id="KW-0418">Kinase</keyword>
<evidence type="ECO:0000259" key="14">
    <source>
        <dbReference type="PROSITE" id="PS50011"/>
    </source>
</evidence>
<proteinExistence type="inferred from homology"/>
<organism evidence="15">
    <name type="scientific">Brassica oleracea</name>
    <name type="common">Wild cabbage</name>
    <dbReference type="NCBI Taxonomy" id="3712"/>
    <lineage>
        <taxon>Eukaryota</taxon>
        <taxon>Viridiplantae</taxon>
        <taxon>Streptophyta</taxon>
        <taxon>Embryophyta</taxon>
        <taxon>Tracheophyta</taxon>
        <taxon>Spermatophyta</taxon>
        <taxon>Magnoliopsida</taxon>
        <taxon>eudicotyledons</taxon>
        <taxon>Gunneridae</taxon>
        <taxon>Pentapetalae</taxon>
        <taxon>rosids</taxon>
        <taxon>malvids</taxon>
        <taxon>Brassicales</taxon>
        <taxon>Brassicaceae</taxon>
        <taxon>Brassiceae</taxon>
        <taxon>Brassica</taxon>
    </lineage>
</organism>
<dbReference type="InterPro" id="IPR000719">
    <property type="entry name" value="Prot_kinase_dom"/>
</dbReference>
<dbReference type="InterPro" id="IPR050339">
    <property type="entry name" value="CC_SR_Kinase"/>
</dbReference>
<evidence type="ECO:0000256" key="7">
    <source>
        <dbReference type="ARBA" id="ARBA00022833"/>
    </source>
</evidence>
<evidence type="ECO:0000256" key="6">
    <source>
        <dbReference type="ARBA" id="ARBA00022777"/>
    </source>
</evidence>
<protein>
    <recommendedName>
        <fullName evidence="12">Wee1-like protein kinase</fullName>
        <ecNumber evidence="1">2.7.10.2</ecNumber>
    </recommendedName>
</protein>
<dbReference type="Gene3D" id="3.30.200.20">
    <property type="entry name" value="Phosphorylase Kinase, domain 1"/>
    <property type="match status" value="1"/>
</dbReference>
<dbReference type="GO" id="GO:0004715">
    <property type="term" value="F:non-membrane spanning protein tyrosine kinase activity"/>
    <property type="evidence" value="ECO:0007669"/>
    <property type="project" value="UniProtKB-EC"/>
</dbReference>
<dbReference type="EC" id="2.7.10.2" evidence="1"/>
<evidence type="ECO:0000256" key="3">
    <source>
        <dbReference type="ARBA" id="ARBA00022723"/>
    </source>
</evidence>
<evidence type="ECO:0000256" key="12">
    <source>
        <dbReference type="ARBA" id="ARBA00067836"/>
    </source>
</evidence>
<dbReference type="PROSITE" id="PS00108">
    <property type="entry name" value="PROTEIN_KINASE_ST"/>
    <property type="match status" value="1"/>
</dbReference>
<evidence type="ECO:0000256" key="5">
    <source>
        <dbReference type="ARBA" id="ARBA00022771"/>
    </source>
</evidence>
<sequence>MVERKKGRTLLGKRKALGTIETRRTKKSRKMEGTLERHSLLQFGQLSKLSFDNLTPSSAADSSELRNELGSVGADGDWGEKEFILSQDFFCTPDYITPDNQNLMSDLNISMDHSPCPRSPVKLTSVKSKRCRQDSFTFTTSDSTWASKYKVDEQENDDIDTDEIVVDKTERTGYVSRSAVALRSRVMPPPCLKNPYVMNESETATDPFRYQRSKCASFLPASMSGDGLSRYLTDFHEIQQIGAGNFSRVFKVLKRIDGCLYAVKHSTRKLYLDSERRKAMMEVQALAALGFHENVVGYYNSWYENEQLYIQLELCDHSLSKKSSLKISEREILVIMHQMAKALQFVHEKGIAHLDVKPDNIYIKNGVCKLGDFGCATRLDKSLPVEEGDARYMPQEVLNENYEHLDKVDIFSLGVTVYELIRGSPLTESRNKSLNIKEGKLPLLPGHSLQLQQLLKTMMDRDPSRRPSATELVEHPMFDRIRGNIKYMYGWTVKILKQKVRVQILKPIVFFIFSSLLTVQMENHSDAEGSEMFGDWDFLRVSENDRGGGSTSTATAGGGRVLPPWADPSYEWGGGKWKVDGRKKKKESDLSLEDLMKEYSSLPPQMAEWYWCIEYVAKYVKDLRCILDLMNLGYPTTNDYGSRINEILSLRILESLFDPTKNAAAATVVVGPRIEFDLSLSTTHVLNAILEHVTVSELRPGMPELSKFNLLPFFAHKNMSLPPCALEVLRDVSAMEDQTNAAPTMEANDAVFRDDRSEHRRDVCEEMAIDEEQLHTGLEQTNMKDKDEVVVIDHEDSPPVQRDEVIVIDGNDTTAEQFINEGDTARETSSPSLDVRVKCTKDGAWLINESDEESDTVRDPPSSRPENVCWKCERVGGASLLICSRSECAAKVHKECLNAPAHFDEDDNFHCPVCWYDRVTTEYIESRKLMSCAKRRLVKFLPLLSRASKRLR</sequence>
<evidence type="ECO:0000256" key="1">
    <source>
        <dbReference type="ARBA" id="ARBA00011903"/>
    </source>
</evidence>
<evidence type="ECO:0000256" key="9">
    <source>
        <dbReference type="ARBA" id="ARBA00022842"/>
    </source>
</evidence>
<evidence type="ECO:0000256" key="13">
    <source>
        <dbReference type="PROSITE-ProRule" id="PRU10141"/>
    </source>
</evidence>
<gene>
    <name evidence="15" type="ORF">BOLC8T46839H</name>
</gene>
<dbReference type="SMART" id="SM00220">
    <property type="entry name" value="S_TKc"/>
    <property type="match status" value="1"/>
</dbReference>
<keyword evidence="4 13" id="KW-0547">Nucleotide-binding</keyword>
<dbReference type="FunFam" id="1.10.510.10:FF:000531">
    <property type="entry name" value="Wee1-like protein kinase"/>
    <property type="match status" value="1"/>
</dbReference>
<evidence type="ECO:0000256" key="11">
    <source>
        <dbReference type="ARBA" id="ARBA00037982"/>
    </source>
</evidence>
<reference evidence="15" key="1">
    <citation type="submission" date="2018-11" db="EMBL/GenBank/DDBJ databases">
        <authorList>
            <consortium name="Genoscope - CEA"/>
            <person name="William W."/>
        </authorList>
    </citation>
    <scope>NUCLEOTIDE SEQUENCE</scope>
</reference>
<dbReference type="GO" id="GO:0005634">
    <property type="term" value="C:nucleus"/>
    <property type="evidence" value="ECO:0007669"/>
    <property type="project" value="TreeGrafter"/>
</dbReference>
<dbReference type="Pfam" id="PF00069">
    <property type="entry name" value="Pkinase"/>
    <property type="match status" value="1"/>
</dbReference>
<name>A0A3P6FMX6_BRAOL</name>
<dbReference type="FunFam" id="3.30.200.20:FF:000356">
    <property type="entry name" value="WEE protein kinase"/>
    <property type="match status" value="1"/>
</dbReference>
<dbReference type="EMBL" id="LR031879">
    <property type="protein sequence ID" value="VDD53610.1"/>
    <property type="molecule type" value="Genomic_DNA"/>
</dbReference>
<dbReference type="PROSITE" id="PS00107">
    <property type="entry name" value="PROTEIN_KINASE_ATP"/>
    <property type="match status" value="1"/>
</dbReference>
<accession>A0A3P6FMX6</accession>
<feature type="domain" description="Protein kinase" evidence="14">
    <location>
        <begin position="235"/>
        <end position="478"/>
    </location>
</feature>
<dbReference type="GO" id="GO:0005524">
    <property type="term" value="F:ATP binding"/>
    <property type="evidence" value="ECO:0007669"/>
    <property type="project" value="UniProtKB-UniRule"/>
</dbReference>
<dbReference type="GO" id="GO:0008270">
    <property type="term" value="F:zinc ion binding"/>
    <property type="evidence" value="ECO:0007669"/>
    <property type="project" value="UniProtKB-KW"/>
</dbReference>
<evidence type="ECO:0000256" key="10">
    <source>
        <dbReference type="ARBA" id="ARBA00023137"/>
    </source>
</evidence>
<dbReference type="InterPro" id="IPR017441">
    <property type="entry name" value="Protein_kinase_ATP_BS"/>
</dbReference>
<comment type="similarity">
    <text evidence="11">Belongs to the protein kinase superfamily. Ser/Thr protein kinase family. GCN2 subfamily.</text>
</comment>
<keyword evidence="8 13" id="KW-0067">ATP-binding</keyword>
<dbReference type="SUPFAM" id="SSF56112">
    <property type="entry name" value="Protein kinase-like (PK-like)"/>
    <property type="match status" value="1"/>
</dbReference>
<keyword evidence="2" id="KW-0808">Transferase</keyword>
<dbReference type="Gene3D" id="1.10.510.10">
    <property type="entry name" value="Transferase(Phosphotransferase) domain 1"/>
    <property type="match status" value="1"/>
</dbReference>
<dbReference type="AlphaFoldDB" id="A0A3P6FMX6"/>
<dbReference type="InterPro" id="IPR011009">
    <property type="entry name" value="Kinase-like_dom_sf"/>
</dbReference>
<dbReference type="SUPFAM" id="SSF57903">
    <property type="entry name" value="FYVE/PHD zinc finger"/>
    <property type="match status" value="1"/>
</dbReference>
<keyword evidence="5" id="KW-0863">Zinc-finger</keyword>
<evidence type="ECO:0000256" key="2">
    <source>
        <dbReference type="ARBA" id="ARBA00022679"/>
    </source>
</evidence>
<dbReference type="PANTHER" id="PTHR11042">
    <property type="entry name" value="EUKARYOTIC TRANSLATION INITIATION FACTOR 2-ALPHA KINASE EIF2-ALPHA KINASE -RELATED"/>
    <property type="match status" value="1"/>
</dbReference>
<dbReference type="InterPro" id="IPR011011">
    <property type="entry name" value="Znf_FYVE_PHD"/>
</dbReference>
<keyword evidence="3" id="KW-0479">Metal-binding</keyword>
<evidence type="ECO:0000256" key="4">
    <source>
        <dbReference type="ARBA" id="ARBA00022741"/>
    </source>
</evidence>
<dbReference type="GO" id="GO:0005737">
    <property type="term" value="C:cytoplasm"/>
    <property type="evidence" value="ECO:0007669"/>
    <property type="project" value="TreeGrafter"/>
</dbReference>
<feature type="binding site" evidence="13">
    <location>
        <position position="264"/>
    </location>
    <ligand>
        <name>ATP</name>
        <dbReference type="ChEBI" id="CHEBI:30616"/>
    </ligand>
</feature>
<dbReference type="Gene3D" id="3.30.40.10">
    <property type="entry name" value="Zinc/RING finger domain, C3HC4 (zinc finger)"/>
    <property type="match status" value="1"/>
</dbReference>